<feature type="domain" description="Globin" evidence="10">
    <location>
        <begin position="13"/>
        <end position="167"/>
    </location>
</feature>
<dbReference type="InterPro" id="IPR050532">
    <property type="entry name" value="Globin-like_OT"/>
</dbReference>
<dbReference type="SUPFAM" id="SSF46458">
    <property type="entry name" value="Globin-like"/>
    <property type="match status" value="1"/>
</dbReference>
<evidence type="ECO:0000256" key="8">
    <source>
        <dbReference type="ARBA" id="ARBA00030087"/>
    </source>
</evidence>
<dbReference type="GO" id="GO:0020037">
    <property type="term" value="F:heme binding"/>
    <property type="evidence" value="ECO:0007669"/>
    <property type="project" value="InterPro"/>
</dbReference>
<dbReference type="InterPro" id="IPR000971">
    <property type="entry name" value="Globin"/>
</dbReference>
<evidence type="ECO:0000256" key="1">
    <source>
        <dbReference type="ARBA" id="ARBA00013895"/>
    </source>
</evidence>
<evidence type="ECO:0000256" key="3">
    <source>
        <dbReference type="ARBA" id="ARBA00022617"/>
    </source>
</evidence>
<organism evidence="11 12">
    <name type="scientific">Elysia crispata</name>
    <name type="common">lettuce slug</name>
    <dbReference type="NCBI Taxonomy" id="231223"/>
    <lineage>
        <taxon>Eukaryota</taxon>
        <taxon>Metazoa</taxon>
        <taxon>Spiralia</taxon>
        <taxon>Lophotrochozoa</taxon>
        <taxon>Mollusca</taxon>
        <taxon>Gastropoda</taxon>
        <taxon>Heterobranchia</taxon>
        <taxon>Euthyneura</taxon>
        <taxon>Panpulmonata</taxon>
        <taxon>Sacoglossa</taxon>
        <taxon>Placobranchoidea</taxon>
        <taxon>Plakobranchidae</taxon>
        <taxon>Elysia</taxon>
    </lineage>
</organism>
<evidence type="ECO:0000259" key="10">
    <source>
        <dbReference type="PROSITE" id="PS01033"/>
    </source>
</evidence>
<dbReference type="InterPro" id="IPR012292">
    <property type="entry name" value="Globin/Proto"/>
</dbReference>
<dbReference type="GO" id="GO:0019825">
    <property type="term" value="F:oxygen binding"/>
    <property type="evidence" value="ECO:0007669"/>
    <property type="project" value="InterPro"/>
</dbReference>
<evidence type="ECO:0000313" key="12">
    <source>
        <dbReference type="Proteomes" id="UP001283361"/>
    </source>
</evidence>
<evidence type="ECO:0000256" key="6">
    <source>
        <dbReference type="ARBA" id="ARBA00023004"/>
    </source>
</evidence>
<dbReference type="AlphaFoldDB" id="A0AAE1B6C7"/>
<sequence length="188" mass="21173">MTSTESTICPVTGLTEEEQVALNKSWKIMTGKTAESFKAAGVNMLLWMFDNVPGVKNQFTGAFTNSKSTSLVGDEMFLAHVQSIMLALDTIIINLANPTKTEQKLLNLAVVHLKQKPPIGTEYFKPFAEHYHEYVEDTLHLNSTHKAVRAWKKLFVSMNDFILSQAAIEERKPVYMATPKKKRHCTVL</sequence>
<evidence type="ECO:0000256" key="4">
    <source>
        <dbReference type="ARBA" id="ARBA00022621"/>
    </source>
</evidence>
<dbReference type="CDD" id="cd01040">
    <property type="entry name" value="Mb-like"/>
    <property type="match status" value="1"/>
</dbReference>
<dbReference type="Pfam" id="PF00042">
    <property type="entry name" value="Globin"/>
    <property type="match status" value="1"/>
</dbReference>
<protein>
    <recommendedName>
        <fullName evidence="1">Globin</fullName>
    </recommendedName>
    <alternativeName>
        <fullName evidence="8">Myoglobin</fullName>
    </alternativeName>
</protein>
<dbReference type="GO" id="GO:0005344">
    <property type="term" value="F:oxygen carrier activity"/>
    <property type="evidence" value="ECO:0007669"/>
    <property type="project" value="UniProtKB-KW"/>
</dbReference>
<evidence type="ECO:0000313" key="11">
    <source>
        <dbReference type="EMBL" id="KAK3800679.1"/>
    </source>
</evidence>
<reference evidence="11" key="1">
    <citation type="journal article" date="2023" name="G3 (Bethesda)">
        <title>A reference genome for the long-term kleptoplast-retaining sea slug Elysia crispata morphotype clarki.</title>
        <authorList>
            <person name="Eastman K.E."/>
            <person name="Pendleton A.L."/>
            <person name="Shaikh M.A."/>
            <person name="Suttiyut T."/>
            <person name="Ogas R."/>
            <person name="Tomko P."/>
            <person name="Gavelis G."/>
            <person name="Widhalm J.R."/>
            <person name="Wisecaver J.H."/>
        </authorList>
    </citation>
    <scope>NUCLEOTIDE SEQUENCE</scope>
    <source>
        <strain evidence="11">ECLA1</strain>
    </source>
</reference>
<dbReference type="PANTHER" id="PTHR46458:SF1">
    <property type="entry name" value="GEO09476P1"/>
    <property type="match status" value="1"/>
</dbReference>
<keyword evidence="3 9" id="KW-0349">Heme</keyword>
<name>A0AAE1B6C7_9GAST</name>
<evidence type="ECO:0000256" key="9">
    <source>
        <dbReference type="RuleBase" id="RU000356"/>
    </source>
</evidence>
<keyword evidence="6" id="KW-0408">Iron</keyword>
<evidence type="ECO:0000256" key="7">
    <source>
        <dbReference type="ARBA" id="ARBA00023179"/>
    </source>
</evidence>
<dbReference type="Proteomes" id="UP001283361">
    <property type="component" value="Unassembled WGS sequence"/>
</dbReference>
<dbReference type="PANTHER" id="PTHR46458">
    <property type="entry name" value="BLR2807 PROTEIN"/>
    <property type="match status" value="1"/>
</dbReference>
<dbReference type="GO" id="GO:0046872">
    <property type="term" value="F:metal ion binding"/>
    <property type="evidence" value="ECO:0007669"/>
    <property type="project" value="UniProtKB-KW"/>
</dbReference>
<dbReference type="Gene3D" id="1.10.490.10">
    <property type="entry name" value="Globins"/>
    <property type="match status" value="1"/>
</dbReference>
<dbReference type="EMBL" id="JAWDGP010000422">
    <property type="protein sequence ID" value="KAK3800679.1"/>
    <property type="molecule type" value="Genomic_DNA"/>
</dbReference>
<dbReference type="InterPro" id="IPR044399">
    <property type="entry name" value="Mb-like_M"/>
</dbReference>
<dbReference type="PROSITE" id="PS01033">
    <property type="entry name" value="GLOBIN"/>
    <property type="match status" value="1"/>
</dbReference>
<dbReference type="InterPro" id="IPR009050">
    <property type="entry name" value="Globin-like_sf"/>
</dbReference>
<keyword evidence="4 9" id="KW-0561">Oxygen transport</keyword>
<keyword evidence="2 9" id="KW-0813">Transport</keyword>
<keyword evidence="5" id="KW-0479">Metal-binding</keyword>
<gene>
    <name evidence="11" type="ORF">RRG08_003085</name>
</gene>
<keyword evidence="12" id="KW-1185">Reference proteome</keyword>
<proteinExistence type="inferred from homology"/>
<comment type="similarity">
    <text evidence="9">Belongs to the globin family.</text>
</comment>
<accession>A0AAE1B6C7</accession>
<evidence type="ECO:0000256" key="5">
    <source>
        <dbReference type="ARBA" id="ARBA00022723"/>
    </source>
</evidence>
<evidence type="ECO:0000256" key="2">
    <source>
        <dbReference type="ARBA" id="ARBA00022448"/>
    </source>
</evidence>
<keyword evidence="7" id="KW-0514">Muscle protein</keyword>
<comment type="caution">
    <text evidence="11">The sequence shown here is derived from an EMBL/GenBank/DDBJ whole genome shotgun (WGS) entry which is preliminary data.</text>
</comment>